<evidence type="ECO:0000313" key="1">
    <source>
        <dbReference type="EMBL" id="CAJ1408390.1"/>
    </source>
</evidence>
<organism evidence="1 2">
    <name type="scientific">Effrenium voratum</name>
    <dbReference type="NCBI Taxonomy" id="2562239"/>
    <lineage>
        <taxon>Eukaryota</taxon>
        <taxon>Sar</taxon>
        <taxon>Alveolata</taxon>
        <taxon>Dinophyceae</taxon>
        <taxon>Suessiales</taxon>
        <taxon>Symbiodiniaceae</taxon>
        <taxon>Effrenium</taxon>
    </lineage>
</organism>
<reference evidence="1" key="1">
    <citation type="submission" date="2023-08" db="EMBL/GenBank/DDBJ databases">
        <authorList>
            <person name="Chen Y."/>
            <person name="Shah S."/>
            <person name="Dougan E. K."/>
            <person name="Thang M."/>
            <person name="Chan C."/>
        </authorList>
    </citation>
    <scope>NUCLEOTIDE SEQUENCE</scope>
</reference>
<dbReference type="AlphaFoldDB" id="A0AA36JMQ1"/>
<dbReference type="Proteomes" id="UP001178507">
    <property type="component" value="Unassembled WGS sequence"/>
</dbReference>
<gene>
    <name evidence="1" type="ORF">EVOR1521_LOCUS29820</name>
</gene>
<evidence type="ECO:0000313" key="2">
    <source>
        <dbReference type="Proteomes" id="UP001178507"/>
    </source>
</evidence>
<protein>
    <submittedName>
        <fullName evidence="1">Uncharacterized protein</fullName>
    </submittedName>
</protein>
<sequence length="97" mass="10469">MFRRRCGKADARWAWNREGPTLTAQRVFNRGGQEAGQTAATRKVGQGGAQELLAATKQHLAMLPPENGLRAAGKPSGRTDRDMGRLAALNCGNKLSH</sequence>
<proteinExistence type="predicted"/>
<comment type="caution">
    <text evidence="1">The sequence shown here is derived from an EMBL/GenBank/DDBJ whole genome shotgun (WGS) entry which is preliminary data.</text>
</comment>
<keyword evidence="2" id="KW-1185">Reference proteome</keyword>
<name>A0AA36JMQ1_9DINO</name>
<dbReference type="EMBL" id="CAUJNA010003717">
    <property type="protein sequence ID" value="CAJ1408390.1"/>
    <property type="molecule type" value="Genomic_DNA"/>
</dbReference>
<accession>A0AA36JMQ1</accession>